<feature type="domain" description="Tyr recombinase" evidence="4">
    <location>
        <begin position="189"/>
        <end position="386"/>
    </location>
</feature>
<name>A0ABQ1C408_9MYCO</name>
<evidence type="ECO:0000313" key="7">
    <source>
        <dbReference type="Proteomes" id="UP000465240"/>
    </source>
</evidence>
<dbReference type="Proteomes" id="UP000465240">
    <property type="component" value="Unassembled WGS sequence"/>
</dbReference>
<dbReference type="EMBL" id="BLKX01000001">
    <property type="protein sequence ID" value="GFG79099.1"/>
    <property type="molecule type" value="Genomic_DNA"/>
</dbReference>
<dbReference type="PROSITE" id="PS51898">
    <property type="entry name" value="TYR_RECOMBINASE"/>
    <property type="match status" value="1"/>
</dbReference>
<evidence type="ECO:0000256" key="2">
    <source>
        <dbReference type="ARBA" id="ARBA00023172"/>
    </source>
</evidence>
<feature type="domain" description="Core-binding (CB)" evidence="5">
    <location>
        <begin position="65"/>
        <end position="168"/>
    </location>
</feature>
<evidence type="ECO:0000259" key="4">
    <source>
        <dbReference type="PROSITE" id="PS51898"/>
    </source>
</evidence>
<keyword evidence="2" id="KW-0233">DNA recombination</keyword>
<dbReference type="InterPro" id="IPR010998">
    <property type="entry name" value="Integrase_recombinase_N"/>
</dbReference>
<dbReference type="Gene3D" id="1.10.150.130">
    <property type="match status" value="1"/>
</dbReference>
<dbReference type="Gene3D" id="1.10.443.10">
    <property type="entry name" value="Intergrase catalytic core"/>
    <property type="match status" value="1"/>
</dbReference>
<keyword evidence="7" id="KW-1185">Reference proteome</keyword>
<comment type="caution">
    <text evidence="6">The sequence shown here is derived from an EMBL/GenBank/DDBJ whole genome shotgun (WGS) entry which is preliminary data.</text>
</comment>
<dbReference type="PANTHER" id="PTHR30349:SF91">
    <property type="entry name" value="INTA PROTEIN"/>
    <property type="match status" value="1"/>
</dbReference>
<evidence type="ECO:0000259" key="5">
    <source>
        <dbReference type="PROSITE" id="PS51900"/>
    </source>
</evidence>
<evidence type="ECO:0000313" key="6">
    <source>
        <dbReference type="EMBL" id="GFG79099.1"/>
    </source>
</evidence>
<dbReference type="Pfam" id="PF00589">
    <property type="entry name" value="Phage_integrase"/>
    <property type="match status" value="1"/>
</dbReference>
<dbReference type="PROSITE" id="PS51900">
    <property type="entry name" value="CB"/>
    <property type="match status" value="1"/>
</dbReference>
<dbReference type="InterPro" id="IPR050090">
    <property type="entry name" value="Tyrosine_recombinase_XerCD"/>
</dbReference>
<dbReference type="InterPro" id="IPR002104">
    <property type="entry name" value="Integrase_catalytic"/>
</dbReference>
<evidence type="ECO:0000256" key="3">
    <source>
        <dbReference type="PROSITE-ProRule" id="PRU01248"/>
    </source>
</evidence>
<protein>
    <submittedName>
        <fullName evidence="6">Site-specific integrase</fullName>
    </submittedName>
</protein>
<dbReference type="InterPro" id="IPR044068">
    <property type="entry name" value="CB"/>
</dbReference>
<dbReference type="CDD" id="cd01189">
    <property type="entry name" value="INT_ICEBs1_C_like"/>
    <property type="match status" value="1"/>
</dbReference>
<reference evidence="6 7" key="1">
    <citation type="journal article" date="2019" name="Emerg. Microbes Infect.">
        <title>Comprehensive subspecies identification of 175 nontuberculous mycobacteria species based on 7547 genomic profiles.</title>
        <authorList>
            <person name="Matsumoto Y."/>
            <person name="Kinjo T."/>
            <person name="Motooka D."/>
            <person name="Nabeya D."/>
            <person name="Jung N."/>
            <person name="Uechi K."/>
            <person name="Horii T."/>
            <person name="Iida T."/>
            <person name="Fujita J."/>
            <person name="Nakamura S."/>
        </authorList>
    </citation>
    <scope>NUCLEOTIDE SEQUENCE [LARGE SCALE GENOMIC DNA]</scope>
    <source>
        <strain evidence="6 7">JCM 18565</strain>
    </source>
</reference>
<keyword evidence="1 3" id="KW-0238">DNA-binding</keyword>
<sequence>MAKRRANSEGNIYQRADGRWEGRLSYIDPATGSRKRVSAYGATQKAVLAELGKIRDRLEEGKPPKDATTTIEAWLKHWRETTLAASDRKPATRELYSNLSRKHLEPAPFGMMSLDRLRPAHIEKLILDMRAKTRTRGRGEDAEQIRAFSDSTIRSAYAVLRQALDGAVRDGLLGRNPAALVKRPGVERVEARHLDTATVADLLAAAEGLRYAPVLKLIASTGIRRGEALGLTWDRVDLDAGFFRVAATMSRVGGKLESSDPKTERSRRTIPLSPAMVAMLRTHRKKQIEERVRAANVWNDRNLVFATEAGHFVEPRNILRTIEIASAKAGLEGVGVHTLRHSAAVAWLENGIHIRQVADLLGHSSIAITGDVYGHGSDEGAKAAVLALEERLGL</sequence>
<organism evidence="6 7">
    <name type="scientific">Mycobacterium paragordonae</name>
    <dbReference type="NCBI Taxonomy" id="1389713"/>
    <lineage>
        <taxon>Bacteria</taxon>
        <taxon>Bacillati</taxon>
        <taxon>Actinomycetota</taxon>
        <taxon>Actinomycetes</taxon>
        <taxon>Mycobacteriales</taxon>
        <taxon>Mycobacteriaceae</taxon>
        <taxon>Mycobacterium</taxon>
    </lineage>
</organism>
<accession>A0ABQ1C408</accession>
<evidence type="ECO:0000256" key="1">
    <source>
        <dbReference type="ARBA" id="ARBA00023125"/>
    </source>
</evidence>
<proteinExistence type="predicted"/>
<dbReference type="InterPro" id="IPR011010">
    <property type="entry name" value="DNA_brk_join_enz"/>
</dbReference>
<dbReference type="SUPFAM" id="SSF56349">
    <property type="entry name" value="DNA breaking-rejoining enzymes"/>
    <property type="match status" value="1"/>
</dbReference>
<dbReference type="PANTHER" id="PTHR30349">
    <property type="entry name" value="PHAGE INTEGRASE-RELATED"/>
    <property type="match status" value="1"/>
</dbReference>
<gene>
    <name evidence="6" type="ORF">MPRG_23750</name>
</gene>
<dbReference type="InterPro" id="IPR013762">
    <property type="entry name" value="Integrase-like_cat_sf"/>
</dbReference>
<dbReference type="RefSeq" id="WP_120792736.1">
    <property type="nucleotide sequence ID" value="NZ_BLKX01000001.1"/>
</dbReference>